<evidence type="ECO:0000313" key="2">
    <source>
        <dbReference type="Proteomes" id="UP001215280"/>
    </source>
</evidence>
<evidence type="ECO:0000313" key="1">
    <source>
        <dbReference type="EMBL" id="KAJ7761894.1"/>
    </source>
</evidence>
<dbReference type="InterPro" id="IPR050534">
    <property type="entry name" value="Coronavir_polyprotein_1ab"/>
</dbReference>
<dbReference type="Pfam" id="PF13604">
    <property type="entry name" value="AAA_30"/>
    <property type="match status" value="1"/>
</dbReference>
<reference evidence="1" key="1">
    <citation type="submission" date="2023-03" db="EMBL/GenBank/DDBJ databases">
        <title>Massive genome expansion in bonnet fungi (Mycena s.s.) driven by repeated elements and novel gene families across ecological guilds.</title>
        <authorList>
            <consortium name="Lawrence Berkeley National Laboratory"/>
            <person name="Harder C.B."/>
            <person name="Miyauchi S."/>
            <person name="Viragh M."/>
            <person name="Kuo A."/>
            <person name="Thoen E."/>
            <person name="Andreopoulos B."/>
            <person name="Lu D."/>
            <person name="Skrede I."/>
            <person name="Drula E."/>
            <person name="Henrissat B."/>
            <person name="Morin E."/>
            <person name="Kohler A."/>
            <person name="Barry K."/>
            <person name="LaButti K."/>
            <person name="Morin E."/>
            <person name="Salamov A."/>
            <person name="Lipzen A."/>
            <person name="Mereny Z."/>
            <person name="Hegedus B."/>
            <person name="Baldrian P."/>
            <person name="Stursova M."/>
            <person name="Weitz H."/>
            <person name="Taylor A."/>
            <person name="Grigoriev I.V."/>
            <person name="Nagy L.G."/>
            <person name="Martin F."/>
            <person name="Kauserud H."/>
        </authorList>
    </citation>
    <scope>NUCLEOTIDE SEQUENCE</scope>
    <source>
        <strain evidence="1">CBHHK188m</strain>
    </source>
</reference>
<dbReference type="SUPFAM" id="SSF52540">
    <property type="entry name" value="P-loop containing nucleoside triphosphate hydrolases"/>
    <property type="match status" value="1"/>
</dbReference>
<dbReference type="InterPro" id="IPR027417">
    <property type="entry name" value="P-loop_NTPase"/>
</dbReference>
<dbReference type="PANTHER" id="PTHR43788:SF8">
    <property type="entry name" value="DNA-BINDING PROTEIN SMUBP-2"/>
    <property type="match status" value="1"/>
</dbReference>
<comment type="caution">
    <text evidence="1">The sequence shown here is derived from an EMBL/GenBank/DDBJ whole genome shotgun (WGS) entry which is preliminary data.</text>
</comment>
<accession>A0AAD7JFW9</accession>
<sequence length="584" mass="64476">MSEAPFTFVQDVFKAPHPPIEVTTRQYSGLSRKVLQAFLKTADDGVVGVAPAYGSKCVLSVVAFASSTTILVVRFPKNLKNGKRPGPSTAGKDLQDLILCADSHSKVAFQMDVLATSLYHDLDLRISGAVDLLSVAEDHRHSLGAIMNSIGGVVNLNRPKVIGLFKGEEQWNKISVHDVALQAWVAWRAGTLEKMGPRLKKLPRIDTGAFSEARLSAFSKMVRDACRLSAAKPTRIKNEIASDFTIKKDRLHLTCTRFKTRVRREQSLEIQRGRQTTVSGRSTQVKGRAAQIQLSSALPAGPITVTTVGKEPPTFAEVRRTEIILTALQRRSSIAEQPFFQAIWSPLETPRWPTGPSVSRSAPINFQRPLNDSQVRGVEAILSTEPIVVIHGPPGTGKTTVIAAAVRNISQNRTMFLSAQSNVAVKNIAEKLASVDFLDFKILVSEEFHYDWHEHLYEKINPNLIRSDQFVDDIVATERQLLGSKVILCTLSMLSSPGISTIIRLVPPQTIIVDEASQVEIGNYLSVISRFSKSLRKLVFIGDDKQLAPYGQNDIDNLQSVFEIAHLREGAIFLDTQYRLVSIL</sequence>
<dbReference type="PANTHER" id="PTHR43788">
    <property type="entry name" value="DNA2/NAM7 HELICASE FAMILY MEMBER"/>
    <property type="match status" value="1"/>
</dbReference>
<protein>
    <recommendedName>
        <fullName evidence="3">DNA2/NAM7 helicase helicase domain-containing protein</fullName>
    </recommendedName>
</protein>
<keyword evidence="2" id="KW-1185">Reference proteome</keyword>
<name>A0AAD7JFW9_9AGAR</name>
<proteinExistence type="predicted"/>
<dbReference type="Gene3D" id="3.40.50.300">
    <property type="entry name" value="P-loop containing nucleotide triphosphate hydrolases"/>
    <property type="match status" value="1"/>
</dbReference>
<gene>
    <name evidence="1" type="ORF">DFH07DRAFT_814455</name>
</gene>
<dbReference type="EMBL" id="JARJLG010000044">
    <property type="protein sequence ID" value="KAJ7761894.1"/>
    <property type="molecule type" value="Genomic_DNA"/>
</dbReference>
<evidence type="ECO:0008006" key="3">
    <source>
        <dbReference type="Google" id="ProtNLM"/>
    </source>
</evidence>
<dbReference type="Proteomes" id="UP001215280">
    <property type="component" value="Unassembled WGS sequence"/>
</dbReference>
<dbReference type="AlphaFoldDB" id="A0AAD7JFW9"/>
<organism evidence="1 2">
    <name type="scientific">Mycena maculata</name>
    <dbReference type="NCBI Taxonomy" id="230809"/>
    <lineage>
        <taxon>Eukaryota</taxon>
        <taxon>Fungi</taxon>
        <taxon>Dikarya</taxon>
        <taxon>Basidiomycota</taxon>
        <taxon>Agaricomycotina</taxon>
        <taxon>Agaricomycetes</taxon>
        <taxon>Agaricomycetidae</taxon>
        <taxon>Agaricales</taxon>
        <taxon>Marasmiineae</taxon>
        <taxon>Mycenaceae</taxon>
        <taxon>Mycena</taxon>
    </lineage>
</organism>
<dbReference type="GO" id="GO:0043139">
    <property type="term" value="F:5'-3' DNA helicase activity"/>
    <property type="evidence" value="ECO:0007669"/>
    <property type="project" value="TreeGrafter"/>
</dbReference>